<dbReference type="NCBIfam" id="TIGR02480">
    <property type="entry name" value="fliN"/>
    <property type="match status" value="1"/>
</dbReference>
<gene>
    <name evidence="9" type="primary">fliN</name>
    <name evidence="9" type="ORF">EQG66_01990</name>
</gene>
<keyword evidence="9" id="KW-0969">Cilium</keyword>
<evidence type="ECO:0000259" key="8">
    <source>
        <dbReference type="Pfam" id="PF01052"/>
    </source>
</evidence>
<keyword evidence="7" id="KW-0975">Bacterial flagellum</keyword>
<proteinExistence type="inferred from homology"/>
<dbReference type="InterPro" id="IPR036429">
    <property type="entry name" value="SpoA-like_sf"/>
</dbReference>
<dbReference type="Proteomes" id="UP000290958">
    <property type="component" value="Unassembled WGS sequence"/>
</dbReference>
<dbReference type="GO" id="GO:0006935">
    <property type="term" value="P:chemotaxis"/>
    <property type="evidence" value="ECO:0007669"/>
    <property type="project" value="UniProtKB-KW"/>
</dbReference>
<dbReference type="GO" id="GO:0071973">
    <property type="term" value="P:bacterial-type flagellum-dependent cell motility"/>
    <property type="evidence" value="ECO:0007669"/>
    <property type="project" value="UniProtKB-UniRule"/>
</dbReference>
<comment type="similarity">
    <text evidence="1 7">Belongs to the FliN/MopA/SpaO family.</text>
</comment>
<comment type="subcellular location">
    <subcellularLocation>
        <location evidence="7">Cell membrane</location>
        <topology evidence="7">Peripheral membrane protein</topology>
        <orientation evidence="7">Cytoplasmic side</orientation>
    </subcellularLocation>
    <subcellularLocation>
        <location evidence="7">Bacterial flagellum basal body</location>
    </subcellularLocation>
</comment>
<comment type="function">
    <text evidence="7">FliN is one of three proteins (FliG, FliN, FliM) that form the rotor-mounted switch complex (C ring), located at the base of the basal body. This complex interacts with the CheY and CheZ chemotaxis proteins, in addition to contacting components of the motor that determine the direction of flagellar rotation.</text>
</comment>
<sequence length="108" mass="11644">MSDMSEAPKMESAIGKMNASPQYHLLSNIPVRLTVEVGSTSLRLSEILDLTEGSVVELDRQADDLLDIMVNGALIARGEVVTVNGRYGIRVVDVANTEAVMAGVERRS</sequence>
<protein>
    <recommendedName>
        <fullName evidence="2 7">Flagellar motor switch protein FliN</fullName>
    </recommendedName>
</protein>
<evidence type="ECO:0000256" key="7">
    <source>
        <dbReference type="RuleBase" id="RU362074"/>
    </source>
</evidence>
<dbReference type="GO" id="GO:0009425">
    <property type="term" value="C:bacterial-type flagellum basal body"/>
    <property type="evidence" value="ECO:0007669"/>
    <property type="project" value="UniProtKB-SubCell"/>
</dbReference>
<reference evidence="10" key="1">
    <citation type="submission" date="2019-01" db="EMBL/GenBank/DDBJ databases">
        <title>Cytophagaceae bacterium strain CAR-16.</title>
        <authorList>
            <person name="Chen W.-M."/>
        </authorList>
    </citation>
    <scope>NUCLEOTIDE SEQUENCE [LARGE SCALE GENOMIC DNA]</scope>
    <source>
        <strain evidence="10">CHR27</strain>
    </source>
</reference>
<keyword evidence="5 7" id="KW-0283">Flagellar rotation</keyword>
<keyword evidence="9" id="KW-0966">Cell projection</keyword>
<dbReference type="SUPFAM" id="SSF101801">
    <property type="entry name" value="Surface presentation of antigens (SPOA)"/>
    <property type="match status" value="1"/>
</dbReference>
<dbReference type="PRINTS" id="PR00956">
    <property type="entry name" value="FLGMOTORFLIN"/>
</dbReference>
<evidence type="ECO:0000256" key="4">
    <source>
        <dbReference type="ARBA" id="ARBA00022500"/>
    </source>
</evidence>
<evidence type="ECO:0000313" key="10">
    <source>
        <dbReference type="Proteomes" id="UP000290958"/>
    </source>
</evidence>
<organism evidence="9 10">
    <name type="scientific">Sphingobium fluviale</name>
    <dbReference type="NCBI Taxonomy" id="2506423"/>
    <lineage>
        <taxon>Bacteria</taxon>
        <taxon>Pseudomonadati</taxon>
        <taxon>Pseudomonadota</taxon>
        <taxon>Alphaproteobacteria</taxon>
        <taxon>Sphingomonadales</taxon>
        <taxon>Sphingomonadaceae</taxon>
        <taxon>Sphingobium</taxon>
    </lineage>
</organism>
<keyword evidence="3 7" id="KW-1003">Cell membrane</keyword>
<accession>A0A4Q1KPA3</accession>
<keyword evidence="4 7" id="KW-0145">Chemotaxis</keyword>
<dbReference type="OrthoDB" id="9790303at2"/>
<evidence type="ECO:0000256" key="6">
    <source>
        <dbReference type="ARBA" id="ARBA00023136"/>
    </source>
</evidence>
<feature type="domain" description="Flagellar motor switch protein FliN-like C-terminal" evidence="8">
    <location>
        <begin position="26"/>
        <end position="95"/>
    </location>
</feature>
<dbReference type="Gene3D" id="2.30.330.10">
    <property type="entry name" value="SpoA-like"/>
    <property type="match status" value="1"/>
</dbReference>
<dbReference type="InterPro" id="IPR001543">
    <property type="entry name" value="FliN-like_C"/>
</dbReference>
<dbReference type="InterPro" id="IPR012826">
    <property type="entry name" value="FliN"/>
</dbReference>
<evidence type="ECO:0000256" key="1">
    <source>
        <dbReference type="ARBA" id="ARBA00009226"/>
    </source>
</evidence>
<keyword evidence="10" id="KW-1185">Reference proteome</keyword>
<dbReference type="GO" id="GO:0005886">
    <property type="term" value="C:plasma membrane"/>
    <property type="evidence" value="ECO:0007669"/>
    <property type="project" value="UniProtKB-SubCell"/>
</dbReference>
<evidence type="ECO:0000256" key="2">
    <source>
        <dbReference type="ARBA" id="ARBA00021897"/>
    </source>
</evidence>
<dbReference type="RefSeq" id="WP_129402837.1">
    <property type="nucleotide sequence ID" value="NZ_SBKP01000001.1"/>
</dbReference>
<dbReference type="GO" id="GO:0003774">
    <property type="term" value="F:cytoskeletal motor activity"/>
    <property type="evidence" value="ECO:0007669"/>
    <property type="project" value="UniProtKB-UniRule"/>
</dbReference>
<keyword evidence="6 7" id="KW-0472">Membrane</keyword>
<comment type="caution">
    <text evidence="9">The sequence shown here is derived from an EMBL/GenBank/DDBJ whole genome shotgun (WGS) entry which is preliminary data.</text>
</comment>
<dbReference type="InterPro" id="IPR001172">
    <property type="entry name" value="FliN_T3SS_HrcQb"/>
</dbReference>
<dbReference type="Pfam" id="PF01052">
    <property type="entry name" value="FliMN_C"/>
    <property type="match status" value="1"/>
</dbReference>
<evidence type="ECO:0000256" key="5">
    <source>
        <dbReference type="ARBA" id="ARBA00022779"/>
    </source>
</evidence>
<evidence type="ECO:0000313" key="9">
    <source>
        <dbReference type="EMBL" id="RXR31069.1"/>
    </source>
</evidence>
<dbReference type="InterPro" id="IPR051469">
    <property type="entry name" value="FliN/MopA/SpaO"/>
</dbReference>
<keyword evidence="9" id="KW-0282">Flagellum</keyword>
<dbReference type="EMBL" id="SBKP01000001">
    <property type="protein sequence ID" value="RXR31069.1"/>
    <property type="molecule type" value="Genomic_DNA"/>
</dbReference>
<dbReference type="AlphaFoldDB" id="A0A4Q1KPA3"/>
<evidence type="ECO:0000256" key="3">
    <source>
        <dbReference type="ARBA" id="ARBA00022475"/>
    </source>
</evidence>
<dbReference type="PANTHER" id="PTHR43484">
    <property type="match status" value="1"/>
</dbReference>
<dbReference type="PANTHER" id="PTHR43484:SF1">
    <property type="entry name" value="FLAGELLAR MOTOR SWITCH PROTEIN FLIN"/>
    <property type="match status" value="1"/>
</dbReference>
<name>A0A4Q1KPA3_9SPHN</name>